<dbReference type="OrthoDB" id="3870305at2"/>
<organism evidence="2 3">
    <name type="scientific">Amycolatopsis rhizosphaerae</name>
    <dbReference type="NCBI Taxonomy" id="2053003"/>
    <lineage>
        <taxon>Bacteria</taxon>
        <taxon>Bacillati</taxon>
        <taxon>Actinomycetota</taxon>
        <taxon>Actinomycetes</taxon>
        <taxon>Pseudonocardiales</taxon>
        <taxon>Pseudonocardiaceae</taxon>
        <taxon>Amycolatopsis</taxon>
    </lineage>
</organism>
<proteinExistence type="predicted"/>
<comment type="caution">
    <text evidence="2">The sequence shown here is derived from an EMBL/GenBank/DDBJ whole genome shotgun (WGS) entry which is preliminary data.</text>
</comment>
<protein>
    <recommendedName>
        <fullName evidence="4">DUF3159 domain-containing protein</fullName>
    </recommendedName>
</protein>
<keyword evidence="1" id="KW-0812">Transmembrane</keyword>
<feature type="transmembrane region" description="Helical" evidence="1">
    <location>
        <begin position="59"/>
        <end position="80"/>
    </location>
</feature>
<dbReference type="Proteomes" id="UP000320011">
    <property type="component" value="Unassembled WGS sequence"/>
</dbReference>
<keyword evidence="1" id="KW-1133">Transmembrane helix</keyword>
<dbReference type="RefSeq" id="WP_144592280.1">
    <property type="nucleotide sequence ID" value="NZ_VJWX01000452.1"/>
</dbReference>
<reference evidence="2 3" key="2">
    <citation type="submission" date="2019-08" db="EMBL/GenBank/DDBJ databases">
        <title>Amycolatopsis acidicola sp. nov., isolated from peat swamp forest soil.</title>
        <authorList>
            <person name="Srisuk N."/>
        </authorList>
    </citation>
    <scope>NUCLEOTIDE SEQUENCE [LARGE SCALE GENOMIC DNA]</scope>
    <source>
        <strain evidence="2 3">TBRC 6029</strain>
    </source>
</reference>
<evidence type="ECO:0000313" key="2">
    <source>
        <dbReference type="EMBL" id="TVT28432.1"/>
    </source>
</evidence>
<sequence>MSQLEYLGGPVNYLRSFAPWILYAVVATQFDWRTSALIGFGLSCAVAGWGLLRRTPLDAMVIELSAALFFAALSVVAFVAPDSPVRDEVVTLSSAWLGLTAWGSLALGRPFTLGVARQMADRSLWDNPVFRRTNAVITAVWATAFTLEALALGLLLAFAPHATAAVVTLKIASFAVPVLFTVRYPRIVRARYASRLGGAA</sequence>
<evidence type="ECO:0000256" key="1">
    <source>
        <dbReference type="SAM" id="Phobius"/>
    </source>
</evidence>
<keyword evidence="1" id="KW-0472">Membrane</keyword>
<dbReference type="EMBL" id="VJWX01000452">
    <property type="protein sequence ID" value="TVT28432.1"/>
    <property type="molecule type" value="Genomic_DNA"/>
</dbReference>
<evidence type="ECO:0008006" key="4">
    <source>
        <dbReference type="Google" id="ProtNLM"/>
    </source>
</evidence>
<dbReference type="AlphaFoldDB" id="A0A558AVY9"/>
<evidence type="ECO:0000313" key="3">
    <source>
        <dbReference type="Proteomes" id="UP000320011"/>
    </source>
</evidence>
<feature type="transmembrane region" description="Helical" evidence="1">
    <location>
        <begin position="36"/>
        <end position="52"/>
    </location>
</feature>
<feature type="transmembrane region" description="Helical" evidence="1">
    <location>
        <begin position="136"/>
        <end position="158"/>
    </location>
</feature>
<reference evidence="2 3" key="1">
    <citation type="submission" date="2019-07" db="EMBL/GenBank/DDBJ databases">
        <authorList>
            <person name="Duangmal K."/>
            <person name="Teo W.F.A."/>
        </authorList>
    </citation>
    <scope>NUCLEOTIDE SEQUENCE [LARGE SCALE GENOMIC DNA]</scope>
    <source>
        <strain evidence="2 3">TBRC 6029</strain>
    </source>
</reference>
<name>A0A558AVY9_9PSEU</name>
<feature type="transmembrane region" description="Helical" evidence="1">
    <location>
        <begin position="164"/>
        <end position="182"/>
    </location>
</feature>
<gene>
    <name evidence="2" type="ORF">FNH05_30350</name>
</gene>
<accession>A0A558AVY9</accession>
<keyword evidence="3" id="KW-1185">Reference proteome</keyword>
<feature type="transmembrane region" description="Helical" evidence="1">
    <location>
        <begin position="95"/>
        <end position="116"/>
    </location>
</feature>